<accession>A0ABQ9FME2</accession>
<reference evidence="1 2" key="1">
    <citation type="submission" date="2022-12" db="EMBL/GenBank/DDBJ databases">
        <title>Chromosome-level genome of Tegillarca granosa.</title>
        <authorList>
            <person name="Kim J."/>
        </authorList>
    </citation>
    <scope>NUCLEOTIDE SEQUENCE [LARGE SCALE GENOMIC DNA]</scope>
    <source>
        <strain evidence="1">Teg-2019</strain>
        <tissue evidence="1">Adductor muscle</tissue>
    </source>
</reference>
<keyword evidence="2" id="KW-1185">Reference proteome</keyword>
<gene>
    <name evidence="1" type="ORF">KUTeg_003545</name>
</gene>
<name>A0ABQ9FME2_TEGGR</name>
<protein>
    <submittedName>
        <fullName evidence="1">Uncharacterized protein</fullName>
    </submittedName>
</protein>
<sequence length="70" mass="8183">MGCMLMMKKQVHTKTVIKDGQEQTFVHEEAIVKQDSEPPEELRDSMQQIIDQFMEAPPDKEPQQMLEHDV</sequence>
<proteinExistence type="predicted"/>
<organism evidence="1 2">
    <name type="scientific">Tegillarca granosa</name>
    <name type="common">Malaysian cockle</name>
    <name type="synonym">Anadara granosa</name>
    <dbReference type="NCBI Taxonomy" id="220873"/>
    <lineage>
        <taxon>Eukaryota</taxon>
        <taxon>Metazoa</taxon>
        <taxon>Spiralia</taxon>
        <taxon>Lophotrochozoa</taxon>
        <taxon>Mollusca</taxon>
        <taxon>Bivalvia</taxon>
        <taxon>Autobranchia</taxon>
        <taxon>Pteriomorphia</taxon>
        <taxon>Arcoida</taxon>
        <taxon>Arcoidea</taxon>
        <taxon>Arcidae</taxon>
        <taxon>Tegillarca</taxon>
    </lineage>
</organism>
<dbReference type="EMBL" id="JARBDR010000214">
    <property type="protein sequence ID" value="KAJ8318454.1"/>
    <property type="molecule type" value="Genomic_DNA"/>
</dbReference>
<comment type="caution">
    <text evidence="1">The sequence shown here is derived from an EMBL/GenBank/DDBJ whole genome shotgun (WGS) entry which is preliminary data.</text>
</comment>
<evidence type="ECO:0000313" key="2">
    <source>
        <dbReference type="Proteomes" id="UP001217089"/>
    </source>
</evidence>
<dbReference type="Proteomes" id="UP001217089">
    <property type="component" value="Unassembled WGS sequence"/>
</dbReference>
<evidence type="ECO:0000313" key="1">
    <source>
        <dbReference type="EMBL" id="KAJ8318454.1"/>
    </source>
</evidence>